<evidence type="ECO:0000256" key="9">
    <source>
        <dbReference type="ARBA" id="ARBA00023303"/>
    </source>
</evidence>
<dbReference type="RefSeq" id="WP_112881936.1">
    <property type="nucleotide sequence ID" value="NZ_QLUW01000002.1"/>
</dbReference>
<keyword evidence="8" id="KW-0868">Chloride</keyword>
<dbReference type="InterPro" id="IPR050368">
    <property type="entry name" value="ClC-type_chloride_channel"/>
</dbReference>
<proteinExistence type="predicted"/>
<evidence type="ECO:0000256" key="4">
    <source>
        <dbReference type="ARBA" id="ARBA00022989"/>
    </source>
</evidence>
<feature type="transmembrane region" description="Helical" evidence="10">
    <location>
        <begin position="130"/>
        <end position="150"/>
    </location>
</feature>
<dbReference type="GO" id="GO:0005254">
    <property type="term" value="F:chloride channel activity"/>
    <property type="evidence" value="ECO:0007669"/>
    <property type="project" value="UniProtKB-KW"/>
</dbReference>
<comment type="caution">
    <text evidence="11">The sequence shown here is derived from an EMBL/GenBank/DDBJ whole genome shotgun (WGS) entry which is preliminary data.</text>
</comment>
<evidence type="ECO:0000256" key="6">
    <source>
        <dbReference type="ARBA" id="ARBA00023136"/>
    </source>
</evidence>
<dbReference type="OrthoDB" id="9812438at2"/>
<dbReference type="PANTHER" id="PTHR43427">
    <property type="entry name" value="CHLORIDE CHANNEL PROTEIN CLC-E"/>
    <property type="match status" value="1"/>
</dbReference>
<keyword evidence="5" id="KW-0406">Ion transport</keyword>
<keyword evidence="4 10" id="KW-1133">Transmembrane helix</keyword>
<dbReference type="GO" id="GO:0034707">
    <property type="term" value="C:chloride channel complex"/>
    <property type="evidence" value="ECO:0007669"/>
    <property type="project" value="UniProtKB-KW"/>
</dbReference>
<evidence type="ECO:0000256" key="3">
    <source>
        <dbReference type="ARBA" id="ARBA00022692"/>
    </source>
</evidence>
<name>A0A328U2T6_9BACL</name>
<evidence type="ECO:0000256" key="2">
    <source>
        <dbReference type="ARBA" id="ARBA00022448"/>
    </source>
</evidence>
<feature type="transmembrane region" description="Helical" evidence="10">
    <location>
        <begin position="183"/>
        <end position="207"/>
    </location>
</feature>
<feature type="transmembrane region" description="Helical" evidence="10">
    <location>
        <begin position="91"/>
        <end position="110"/>
    </location>
</feature>
<evidence type="ECO:0000256" key="7">
    <source>
        <dbReference type="ARBA" id="ARBA00023173"/>
    </source>
</evidence>
<protein>
    <recommendedName>
        <fullName evidence="13">Chloride channel protein</fullName>
    </recommendedName>
</protein>
<evidence type="ECO:0000256" key="5">
    <source>
        <dbReference type="ARBA" id="ARBA00023065"/>
    </source>
</evidence>
<dbReference type="AlphaFoldDB" id="A0A328U2T6"/>
<evidence type="ECO:0000313" key="12">
    <source>
        <dbReference type="Proteomes" id="UP000249260"/>
    </source>
</evidence>
<dbReference type="CDD" id="cd00400">
    <property type="entry name" value="Voltage_gated_ClC"/>
    <property type="match status" value="1"/>
</dbReference>
<keyword evidence="9" id="KW-0407">Ion channel</keyword>
<dbReference type="EMBL" id="QLUW01000002">
    <property type="protein sequence ID" value="RAP75711.1"/>
    <property type="molecule type" value="Genomic_DNA"/>
</dbReference>
<dbReference type="PANTHER" id="PTHR43427:SF6">
    <property type="entry name" value="CHLORIDE CHANNEL PROTEIN CLC-E"/>
    <property type="match status" value="1"/>
</dbReference>
<dbReference type="InterPro" id="IPR014743">
    <property type="entry name" value="Cl-channel_core"/>
</dbReference>
<gene>
    <name evidence="11" type="ORF">DL346_09655</name>
</gene>
<dbReference type="InterPro" id="IPR001807">
    <property type="entry name" value="ClC"/>
</dbReference>
<keyword evidence="6 10" id="KW-0472">Membrane</keyword>
<evidence type="ECO:0000256" key="8">
    <source>
        <dbReference type="ARBA" id="ARBA00023214"/>
    </source>
</evidence>
<keyword evidence="2" id="KW-0813">Transport</keyword>
<dbReference type="SUPFAM" id="SSF81340">
    <property type="entry name" value="Clc chloride channel"/>
    <property type="match status" value="1"/>
</dbReference>
<comment type="subcellular location">
    <subcellularLocation>
        <location evidence="1">Membrane</location>
        <topology evidence="1">Multi-pass membrane protein</topology>
    </subcellularLocation>
</comment>
<keyword evidence="7" id="KW-0869">Chloride channel</keyword>
<organism evidence="11 12">
    <name type="scientific">Paenibacillus montanisoli</name>
    <dbReference type="NCBI Taxonomy" id="2081970"/>
    <lineage>
        <taxon>Bacteria</taxon>
        <taxon>Bacillati</taxon>
        <taxon>Bacillota</taxon>
        <taxon>Bacilli</taxon>
        <taxon>Bacillales</taxon>
        <taxon>Paenibacillaceae</taxon>
        <taxon>Paenibacillus</taxon>
    </lineage>
</organism>
<evidence type="ECO:0008006" key="13">
    <source>
        <dbReference type="Google" id="ProtNLM"/>
    </source>
</evidence>
<sequence>MASVLFAVELLAFELRLRSLVPIALASGNADFTRTLVIGNQAVFPSTVVPDSHPSSLILSLLFGIVGSFLAYLLTKAIYGVEELFEKLPIHWMRWPAIGAVAIGVGGYWIPQVLGVGYDTIGQLAAGQFVLKMAIVFLLVKAAVWIIALGSGTSGGILTPLLIIGGTLGNWVAHVFHSPHPGVWAILGMAALFAGVTRSPMTTVIFLLELTHDIEMMIPTLITCGVAAVVSALIK</sequence>
<dbReference type="Gene3D" id="1.10.3080.10">
    <property type="entry name" value="Clc chloride channel"/>
    <property type="match status" value="1"/>
</dbReference>
<dbReference type="Pfam" id="PF00654">
    <property type="entry name" value="Voltage_CLC"/>
    <property type="match status" value="1"/>
</dbReference>
<evidence type="ECO:0000256" key="10">
    <source>
        <dbReference type="SAM" id="Phobius"/>
    </source>
</evidence>
<feature type="transmembrane region" description="Helical" evidence="10">
    <location>
        <begin position="57"/>
        <end position="79"/>
    </location>
</feature>
<evidence type="ECO:0000256" key="1">
    <source>
        <dbReference type="ARBA" id="ARBA00004141"/>
    </source>
</evidence>
<evidence type="ECO:0000313" key="11">
    <source>
        <dbReference type="EMBL" id="RAP75711.1"/>
    </source>
</evidence>
<reference evidence="11 12" key="1">
    <citation type="submission" date="2018-06" db="EMBL/GenBank/DDBJ databases">
        <title>Paenibacillus montanisoli sp. nov., isolated from mountain area soil.</title>
        <authorList>
            <person name="Wu M."/>
        </authorList>
    </citation>
    <scope>NUCLEOTIDE SEQUENCE [LARGE SCALE GENOMIC DNA]</scope>
    <source>
        <strain evidence="11 12">RA17</strain>
    </source>
</reference>
<accession>A0A328U2T6</accession>
<dbReference type="Proteomes" id="UP000249260">
    <property type="component" value="Unassembled WGS sequence"/>
</dbReference>
<keyword evidence="3 10" id="KW-0812">Transmembrane</keyword>
<keyword evidence="12" id="KW-1185">Reference proteome</keyword>
<feature type="transmembrane region" description="Helical" evidence="10">
    <location>
        <begin position="157"/>
        <end position="177"/>
    </location>
</feature>